<dbReference type="InterPro" id="IPR003594">
    <property type="entry name" value="HATPase_dom"/>
</dbReference>
<comment type="catalytic activity">
    <reaction evidence="1">
        <text>ATP + protein L-histidine = ADP + protein N-phospho-L-histidine.</text>
        <dbReference type="EC" id="2.7.13.3"/>
    </reaction>
</comment>
<evidence type="ECO:0000256" key="14">
    <source>
        <dbReference type="ARBA" id="ARBA00023136"/>
    </source>
</evidence>
<evidence type="ECO:0000259" key="16">
    <source>
        <dbReference type="PROSITE" id="PS50109"/>
    </source>
</evidence>
<evidence type="ECO:0000256" key="4">
    <source>
        <dbReference type="ARBA" id="ARBA00022475"/>
    </source>
</evidence>
<evidence type="ECO:0000256" key="1">
    <source>
        <dbReference type="ARBA" id="ARBA00000085"/>
    </source>
</evidence>
<keyword evidence="7" id="KW-0808">Transferase</keyword>
<comment type="subcellular location">
    <subcellularLocation>
        <location evidence="2">Cell inner membrane</location>
        <topology evidence="2">Multi-pass membrane protein</topology>
    </subcellularLocation>
</comment>
<dbReference type="SUPFAM" id="SSF47384">
    <property type="entry name" value="Homodimeric domain of signal transducing histidine kinase"/>
    <property type="match status" value="1"/>
</dbReference>
<evidence type="ECO:0000256" key="5">
    <source>
        <dbReference type="ARBA" id="ARBA00022519"/>
    </source>
</evidence>
<dbReference type="Pfam" id="PF00512">
    <property type="entry name" value="HisKA"/>
    <property type="match status" value="1"/>
</dbReference>
<gene>
    <name evidence="18" type="ORF">HQ394_16065</name>
</gene>
<dbReference type="InterPro" id="IPR036097">
    <property type="entry name" value="HisK_dim/P_sf"/>
</dbReference>
<dbReference type="EC" id="2.7.13.3" evidence="3"/>
<dbReference type="SUPFAM" id="SSF55874">
    <property type="entry name" value="ATPase domain of HSP90 chaperone/DNA topoisomerase II/histidine kinase"/>
    <property type="match status" value="1"/>
</dbReference>
<dbReference type="Proteomes" id="UP000516369">
    <property type="component" value="Chromosome"/>
</dbReference>
<dbReference type="Gene3D" id="1.10.287.130">
    <property type="match status" value="1"/>
</dbReference>
<keyword evidence="5" id="KW-0997">Cell inner membrane</keyword>
<dbReference type="AlphaFoldDB" id="A0A7H1N4D1"/>
<evidence type="ECO:0000256" key="11">
    <source>
        <dbReference type="ARBA" id="ARBA00022840"/>
    </source>
</evidence>
<keyword evidence="9" id="KW-0547">Nucleotide-binding</keyword>
<organism evidence="18 19">
    <name type="scientific">Defluviicoccus vanus</name>
    <dbReference type="NCBI Taxonomy" id="111831"/>
    <lineage>
        <taxon>Bacteria</taxon>
        <taxon>Pseudomonadati</taxon>
        <taxon>Pseudomonadota</taxon>
        <taxon>Alphaproteobacteria</taxon>
        <taxon>Rhodospirillales</taxon>
        <taxon>Rhodospirillaceae</taxon>
        <taxon>Defluviicoccus</taxon>
    </lineage>
</organism>
<evidence type="ECO:0000256" key="7">
    <source>
        <dbReference type="ARBA" id="ARBA00022679"/>
    </source>
</evidence>
<dbReference type="Pfam" id="PF00672">
    <property type="entry name" value="HAMP"/>
    <property type="match status" value="1"/>
</dbReference>
<evidence type="ECO:0000313" key="19">
    <source>
        <dbReference type="Proteomes" id="UP000516369"/>
    </source>
</evidence>
<evidence type="ECO:0000256" key="8">
    <source>
        <dbReference type="ARBA" id="ARBA00022692"/>
    </source>
</evidence>
<evidence type="ECO:0000256" key="2">
    <source>
        <dbReference type="ARBA" id="ARBA00004429"/>
    </source>
</evidence>
<dbReference type="PROSITE" id="PS50109">
    <property type="entry name" value="HIS_KIN"/>
    <property type="match status" value="1"/>
</dbReference>
<dbReference type="PRINTS" id="PR00344">
    <property type="entry name" value="BCTRLSENSOR"/>
</dbReference>
<dbReference type="SMART" id="SM00388">
    <property type="entry name" value="HisKA"/>
    <property type="match status" value="1"/>
</dbReference>
<name>A0A7H1N4D1_9PROT</name>
<evidence type="ECO:0000259" key="17">
    <source>
        <dbReference type="PROSITE" id="PS50885"/>
    </source>
</evidence>
<keyword evidence="19" id="KW-1185">Reference proteome</keyword>
<feature type="domain" description="Histidine kinase" evidence="16">
    <location>
        <begin position="53"/>
        <end position="252"/>
    </location>
</feature>
<dbReference type="GO" id="GO:0005886">
    <property type="term" value="C:plasma membrane"/>
    <property type="evidence" value="ECO:0007669"/>
    <property type="project" value="UniProtKB-SubCell"/>
</dbReference>
<keyword evidence="14" id="KW-0472">Membrane</keyword>
<dbReference type="SMART" id="SM00387">
    <property type="entry name" value="HATPase_c"/>
    <property type="match status" value="1"/>
</dbReference>
<dbReference type="CDD" id="cd00082">
    <property type="entry name" value="HisKA"/>
    <property type="match status" value="1"/>
</dbReference>
<evidence type="ECO:0000256" key="12">
    <source>
        <dbReference type="ARBA" id="ARBA00022989"/>
    </source>
</evidence>
<dbReference type="GO" id="GO:0000155">
    <property type="term" value="F:phosphorelay sensor kinase activity"/>
    <property type="evidence" value="ECO:0007669"/>
    <property type="project" value="InterPro"/>
</dbReference>
<dbReference type="KEGG" id="dvn:HQ394_16065"/>
<keyword evidence="6" id="KW-0597">Phosphoprotein</keyword>
<keyword evidence="4" id="KW-1003">Cell membrane</keyword>
<dbReference type="PROSITE" id="PS50885">
    <property type="entry name" value="HAMP"/>
    <property type="match status" value="1"/>
</dbReference>
<dbReference type="InterPro" id="IPR036890">
    <property type="entry name" value="HATPase_C_sf"/>
</dbReference>
<keyword evidence="12" id="KW-1133">Transmembrane helix</keyword>
<feature type="domain" description="HAMP" evidence="17">
    <location>
        <begin position="3"/>
        <end position="45"/>
    </location>
</feature>
<evidence type="ECO:0000256" key="15">
    <source>
        <dbReference type="SAM" id="MobiDB-lite"/>
    </source>
</evidence>
<dbReference type="InterPro" id="IPR005467">
    <property type="entry name" value="His_kinase_dom"/>
</dbReference>
<dbReference type="Gene3D" id="3.30.565.10">
    <property type="entry name" value="Histidine kinase-like ATPase, C-terminal domain"/>
    <property type="match status" value="1"/>
</dbReference>
<keyword evidence="13" id="KW-0902">Two-component regulatory system</keyword>
<dbReference type="InterPro" id="IPR003660">
    <property type="entry name" value="HAMP_dom"/>
</dbReference>
<sequence>MFTSAAERLGRDVDAPPLVEAGPIEVQRAAAAFNQMQTRLQALLRDRLQMLAALSHDLRTPITRLKLRAELIDDEQQQRKILADLSEIQSMVEASLAFARDETSREADVSFDLAVLLQTVCEEAEDSGGDAKYDGPDHAAYVGRPQTLKRAFANLVDNAVKYGGCARAMLEELPATFRVTIDDDGPGIPTGEIDKVFTPFYRVETSRSRETGGVGLGLAVVRSAVRLHGGNVSLRNRAAGGLSAVIELPKPSATSLSANSNTASPTPSDSSF</sequence>
<keyword evidence="8" id="KW-0812">Transmembrane</keyword>
<accession>A0A7H1N4D1</accession>
<keyword evidence="11" id="KW-0067">ATP-binding</keyword>
<dbReference type="PANTHER" id="PTHR44936:SF5">
    <property type="entry name" value="SENSOR HISTIDINE KINASE ENVZ"/>
    <property type="match status" value="1"/>
</dbReference>
<reference evidence="18 19" key="1">
    <citation type="submission" date="2020-05" db="EMBL/GenBank/DDBJ databases">
        <title>Complete closed genome sequence of Defluviicoccus vanus.</title>
        <authorList>
            <person name="Bessarab I."/>
            <person name="Arumugam K."/>
            <person name="Maszenan A.M."/>
            <person name="Seviour R.J."/>
            <person name="Williams R.B."/>
        </authorList>
    </citation>
    <scope>NUCLEOTIDE SEQUENCE [LARGE SCALE GENOMIC DNA]</scope>
    <source>
        <strain evidence="18 19">Ben 114</strain>
    </source>
</reference>
<proteinExistence type="predicted"/>
<evidence type="ECO:0000256" key="3">
    <source>
        <dbReference type="ARBA" id="ARBA00012438"/>
    </source>
</evidence>
<dbReference type="InterPro" id="IPR050980">
    <property type="entry name" value="2C_sensor_his_kinase"/>
</dbReference>
<dbReference type="GO" id="GO:0005524">
    <property type="term" value="F:ATP binding"/>
    <property type="evidence" value="ECO:0007669"/>
    <property type="project" value="UniProtKB-KW"/>
</dbReference>
<dbReference type="PANTHER" id="PTHR44936">
    <property type="entry name" value="SENSOR PROTEIN CREC"/>
    <property type="match status" value="1"/>
</dbReference>
<dbReference type="EMBL" id="CP053923">
    <property type="protein sequence ID" value="QNT70567.1"/>
    <property type="molecule type" value="Genomic_DNA"/>
</dbReference>
<dbReference type="CDD" id="cd00075">
    <property type="entry name" value="HATPase"/>
    <property type="match status" value="1"/>
</dbReference>
<evidence type="ECO:0000256" key="9">
    <source>
        <dbReference type="ARBA" id="ARBA00022741"/>
    </source>
</evidence>
<protein>
    <recommendedName>
        <fullName evidence="3">histidine kinase</fullName>
        <ecNumber evidence="3">2.7.13.3</ecNumber>
    </recommendedName>
</protein>
<evidence type="ECO:0000313" key="18">
    <source>
        <dbReference type="EMBL" id="QNT70567.1"/>
    </source>
</evidence>
<feature type="region of interest" description="Disordered" evidence="15">
    <location>
        <begin position="253"/>
        <end position="272"/>
    </location>
</feature>
<keyword evidence="10" id="KW-0418">Kinase</keyword>
<evidence type="ECO:0000256" key="10">
    <source>
        <dbReference type="ARBA" id="ARBA00022777"/>
    </source>
</evidence>
<dbReference type="InterPro" id="IPR003661">
    <property type="entry name" value="HisK_dim/P_dom"/>
</dbReference>
<dbReference type="InterPro" id="IPR004358">
    <property type="entry name" value="Sig_transdc_His_kin-like_C"/>
</dbReference>
<evidence type="ECO:0000256" key="6">
    <source>
        <dbReference type="ARBA" id="ARBA00022553"/>
    </source>
</evidence>
<evidence type="ECO:0000256" key="13">
    <source>
        <dbReference type="ARBA" id="ARBA00023012"/>
    </source>
</evidence>
<dbReference type="Pfam" id="PF02518">
    <property type="entry name" value="HATPase_c"/>
    <property type="match status" value="1"/>
</dbReference>
<feature type="compositionally biased region" description="Low complexity" evidence="15">
    <location>
        <begin position="253"/>
        <end position="266"/>
    </location>
</feature>